<dbReference type="STRING" id="2018661.A0A2A2LX73"/>
<proteinExistence type="inferred from homology"/>
<evidence type="ECO:0000256" key="3">
    <source>
        <dbReference type="ARBA" id="ARBA00012755"/>
    </source>
</evidence>
<evidence type="ECO:0000256" key="5">
    <source>
        <dbReference type="ARBA" id="ARBA00022801"/>
    </source>
</evidence>
<evidence type="ECO:0000256" key="1">
    <source>
        <dbReference type="ARBA" id="ARBA00001255"/>
    </source>
</evidence>
<dbReference type="Pfam" id="PF17801">
    <property type="entry name" value="Melibiase_C"/>
    <property type="match status" value="1"/>
</dbReference>
<dbReference type="Gene3D" id="3.20.20.70">
    <property type="entry name" value="Aldolase class I"/>
    <property type="match status" value="1"/>
</dbReference>
<evidence type="ECO:0000313" key="10">
    <source>
        <dbReference type="Proteomes" id="UP000218231"/>
    </source>
</evidence>
<sequence length="205" mass="22769">MGSDWNSIKGIINYMISIQDKAASVQGIGAFNDPDMLIVGNANISAEMAKTQFTVWCIWSVPLMISTDLRKLDQKFKDILLNREAISVNQDSMVKFGKAIIKEEETLFFVKPINPIVEGKQSYAVAVVNLDEKNEKKFQVKISALGLDASQGYEVAEIWSNKKIGRLAPNDFLAGSVPPTGSLFYKLIIANKLPNTIRVYVNSIH</sequence>
<evidence type="ECO:0000313" key="9">
    <source>
        <dbReference type="EMBL" id="PAV90780.1"/>
    </source>
</evidence>
<dbReference type="GO" id="GO:0009311">
    <property type="term" value="P:oligosaccharide metabolic process"/>
    <property type="evidence" value="ECO:0007669"/>
    <property type="project" value="TreeGrafter"/>
</dbReference>
<evidence type="ECO:0000259" key="8">
    <source>
        <dbReference type="Pfam" id="PF17801"/>
    </source>
</evidence>
<dbReference type="InterPro" id="IPR002241">
    <property type="entry name" value="Glyco_hydro_27"/>
</dbReference>
<accession>A0A2A2LX73</accession>
<dbReference type="GO" id="GO:0016139">
    <property type="term" value="P:glycoside catabolic process"/>
    <property type="evidence" value="ECO:0007669"/>
    <property type="project" value="TreeGrafter"/>
</dbReference>
<keyword evidence="10" id="KW-1185">Reference proteome</keyword>
<comment type="similarity">
    <text evidence="2 7">Belongs to the glycosyl hydrolase 27 family.</text>
</comment>
<keyword evidence="4" id="KW-0732">Signal</keyword>
<name>A0A2A2LX73_9BILA</name>
<comment type="subunit">
    <text evidence="7">Homodimer.</text>
</comment>
<dbReference type="InterPro" id="IPR041233">
    <property type="entry name" value="Melibiase_C"/>
</dbReference>
<dbReference type="SUPFAM" id="SSF51011">
    <property type="entry name" value="Glycosyl hydrolase domain"/>
    <property type="match status" value="1"/>
</dbReference>
<reference evidence="9 10" key="1">
    <citation type="journal article" date="2017" name="Curr. Biol.">
        <title>Genome architecture and evolution of a unichromosomal asexual nematode.</title>
        <authorList>
            <person name="Fradin H."/>
            <person name="Zegar C."/>
            <person name="Gutwein M."/>
            <person name="Lucas J."/>
            <person name="Kovtun M."/>
            <person name="Corcoran D."/>
            <person name="Baugh L.R."/>
            <person name="Kiontke K."/>
            <person name="Gunsalus K."/>
            <person name="Fitch D.H."/>
            <person name="Piano F."/>
        </authorList>
    </citation>
    <scope>NUCLEOTIDE SEQUENCE [LARGE SCALE GENOMIC DNA]</scope>
    <source>
        <strain evidence="9">PF1309</strain>
    </source>
</reference>
<dbReference type="GO" id="GO:0004557">
    <property type="term" value="F:alpha-galactosidase activity"/>
    <property type="evidence" value="ECO:0007669"/>
    <property type="project" value="UniProtKB-EC"/>
</dbReference>
<dbReference type="Gene3D" id="2.60.40.1180">
    <property type="entry name" value="Golgi alpha-mannosidase II"/>
    <property type="match status" value="1"/>
</dbReference>
<gene>
    <name evidence="9" type="ORF">WR25_13016</name>
</gene>
<dbReference type="EC" id="3.2.1.-" evidence="7"/>
<keyword evidence="5 7" id="KW-0378">Hydrolase</keyword>
<dbReference type="OrthoDB" id="5795902at2759"/>
<keyword evidence="7" id="KW-1015">Disulfide bond</keyword>
<dbReference type="PRINTS" id="PR00740">
    <property type="entry name" value="GLHYDRLASE27"/>
</dbReference>
<dbReference type="InterPro" id="IPR017853">
    <property type="entry name" value="GH"/>
</dbReference>
<dbReference type="Pfam" id="PF16499">
    <property type="entry name" value="Melibiase_2"/>
    <property type="match status" value="1"/>
</dbReference>
<dbReference type="InterPro" id="IPR013780">
    <property type="entry name" value="Glyco_hydro_b"/>
</dbReference>
<organism evidence="9 10">
    <name type="scientific">Diploscapter pachys</name>
    <dbReference type="NCBI Taxonomy" id="2018661"/>
    <lineage>
        <taxon>Eukaryota</taxon>
        <taxon>Metazoa</taxon>
        <taxon>Ecdysozoa</taxon>
        <taxon>Nematoda</taxon>
        <taxon>Chromadorea</taxon>
        <taxon>Rhabditida</taxon>
        <taxon>Rhabditina</taxon>
        <taxon>Rhabditomorpha</taxon>
        <taxon>Rhabditoidea</taxon>
        <taxon>Rhabditidae</taxon>
        <taxon>Diploscapter</taxon>
    </lineage>
</organism>
<comment type="caution">
    <text evidence="9">The sequence shown here is derived from an EMBL/GenBank/DDBJ whole genome shotgun (WGS) entry which is preliminary data.</text>
</comment>
<dbReference type="SUPFAM" id="SSF51445">
    <property type="entry name" value="(Trans)glycosidases"/>
    <property type="match status" value="1"/>
</dbReference>
<protein>
    <recommendedName>
        <fullName evidence="3 7">Alpha-galactosidase</fullName>
        <ecNumber evidence="7">3.2.1.-</ecNumber>
    </recommendedName>
</protein>
<evidence type="ECO:0000256" key="2">
    <source>
        <dbReference type="ARBA" id="ARBA00009743"/>
    </source>
</evidence>
<feature type="domain" description="Alpha galactosidase C-terminal" evidence="8">
    <location>
        <begin position="121"/>
        <end position="187"/>
    </location>
</feature>
<dbReference type="InterPro" id="IPR013785">
    <property type="entry name" value="Aldolase_TIM"/>
</dbReference>
<dbReference type="PANTHER" id="PTHR11452">
    <property type="entry name" value="ALPHA-GALACTOSIDASE/ALPHA-N-ACETYLGALACTOSAMINIDASE"/>
    <property type="match status" value="1"/>
</dbReference>
<dbReference type="AlphaFoldDB" id="A0A2A2LX73"/>
<dbReference type="GO" id="GO:0005737">
    <property type="term" value="C:cytoplasm"/>
    <property type="evidence" value="ECO:0007669"/>
    <property type="project" value="TreeGrafter"/>
</dbReference>
<dbReference type="EMBL" id="LIAE01006352">
    <property type="protein sequence ID" value="PAV90780.1"/>
    <property type="molecule type" value="Genomic_DNA"/>
</dbReference>
<dbReference type="PANTHER" id="PTHR11452:SF83">
    <property type="entry name" value="ALPHA-GALACTOSIDASE"/>
    <property type="match status" value="1"/>
</dbReference>
<keyword evidence="6 7" id="KW-0326">Glycosidase</keyword>
<dbReference type="Proteomes" id="UP000218231">
    <property type="component" value="Unassembled WGS sequence"/>
</dbReference>
<comment type="catalytic activity">
    <reaction evidence="1">
        <text>Hydrolysis of terminal, non-reducing alpha-D-galactose residues in alpha-D-galactosides, including galactose oligosaccharides, galactomannans and galactolipids.</text>
        <dbReference type="EC" id="3.2.1.22"/>
    </reaction>
</comment>
<evidence type="ECO:0000256" key="4">
    <source>
        <dbReference type="ARBA" id="ARBA00022729"/>
    </source>
</evidence>
<evidence type="ECO:0000256" key="6">
    <source>
        <dbReference type="ARBA" id="ARBA00023295"/>
    </source>
</evidence>
<evidence type="ECO:0000256" key="7">
    <source>
        <dbReference type="RuleBase" id="RU361168"/>
    </source>
</evidence>